<evidence type="ECO:0000313" key="5">
    <source>
        <dbReference type="EMBL" id="DAF42552.1"/>
    </source>
</evidence>
<protein>
    <submittedName>
        <fullName evidence="5">LPXTG cell wall anchor motif domain protein</fullName>
    </submittedName>
</protein>
<evidence type="ECO:0000259" key="4">
    <source>
        <dbReference type="PROSITE" id="PS50847"/>
    </source>
</evidence>
<sequence>MLEAIKKAKENHVIVELTKDVNYKTANEAKTDIENQIKTINSLTELVSNANERLSKVVSEASKAGVKLDKEIKLTLTPGKEDEFKKEVEKVEQNLKDSISKQAGLSKSLTDAITIAQKENVKVTVKGDKVVSLKDSDEAIKKELEKINKAIQQQKEKQTAYKEALKSWNDNNAQNKIIVAKNKDIKAKLTSESTAKNNNGVYHQILKGKSLLDESSSETVQRKPMDLIAIVDFSSSLQAKRPEALRQLKTLIEKNLNTGDKVMLQGYIYNKEASYAAHGAQLDFSKLSNSDWETGFSTKLVTKEEALSIIDKWLAINPPNTPNGAANYSEYFNSVAKAMGDLGYKTDEVDGTASVKKIPFEEVYTSQSSKNQTVSVIQFTDGWGDREEMDPTFAAWAKKNAKTFMSVINRNQVSAEDNNGEFSIKSMQQYGHPNIYDSTGKDKEVVMKEILEQFKNTAVETFTSKKKITSKGIVNIIADKNTKLTSAKLVSPSGKKQELKIENNSVKAEVDLTEKGDYTVEYDFTAINNNAGTVKGSFIVNSKESVSGDNVTASSKDLSSVKDEKTDKLTPTIAQSVKEIEKPKEPEPITVEVENIVISTDKPVIEDVKTTAHKTTVTKEEPKKEAPKVEKQLPKTGTENSTTLTMLGALIASVSALFIRKRKEQ</sequence>
<dbReference type="EMBL" id="BK032497">
    <property type="protein sequence ID" value="DAF42552.1"/>
    <property type="molecule type" value="Genomic_DNA"/>
</dbReference>
<dbReference type="Pfam" id="PF00746">
    <property type="entry name" value="Gram_pos_anchor"/>
    <property type="match status" value="1"/>
</dbReference>
<feature type="coiled-coil region" evidence="2">
    <location>
        <begin position="26"/>
        <end position="101"/>
    </location>
</feature>
<dbReference type="PROSITE" id="PS50847">
    <property type="entry name" value="GRAM_POS_ANCHORING"/>
    <property type="match status" value="1"/>
</dbReference>
<name>A0A8S5RVA4_9CAUD</name>
<feature type="compositionally biased region" description="Basic and acidic residues" evidence="3">
    <location>
        <begin position="617"/>
        <end position="633"/>
    </location>
</feature>
<feature type="domain" description="Gram-positive cocci surface proteins LPxTG" evidence="4">
    <location>
        <begin position="633"/>
        <end position="665"/>
    </location>
</feature>
<accession>A0A8S5RVA4</accession>
<organism evidence="5">
    <name type="scientific">Siphoviridae sp. ctHip2</name>
    <dbReference type="NCBI Taxonomy" id="2827830"/>
    <lineage>
        <taxon>Viruses</taxon>
        <taxon>Duplodnaviria</taxon>
        <taxon>Heunggongvirae</taxon>
        <taxon>Uroviricota</taxon>
        <taxon>Caudoviricetes</taxon>
    </lineage>
</organism>
<feature type="region of interest" description="Disordered" evidence="3">
    <location>
        <begin position="613"/>
        <end position="640"/>
    </location>
</feature>
<evidence type="ECO:0000256" key="2">
    <source>
        <dbReference type="SAM" id="Coils"/>
    </source>
</evidence>
<dbReference type="NCBIfam" id="TIGR01167">
    <property type="entry name" value="LPXTG_anchor"/>
    <property type="match status" value="1"/>
</dbReference>
<reference evidence="5" key="1">
    <citation type="journal article" date="2021" name="Proc. Natl. Acad. Sci. U.S.A.">
        <title>A Catalog of Tens of Thousands of Viruses from Human Metagenomes Reveals Hidden Associations with Chronic Diseases.</title>
        <authorList>
            <person name="Tisza M.J."/>
            <person name="Buck C.B."/>
        </authorList>
    </citation>
    <scope>NUCLEOTIDE SEQUENCE</scope>
    <source>
        <strain evidence="5">CtHip2</strain>
    </source>
</reference>
<feature type="coiled-coil region" evidence="2">
    <location>
        <begin position="133"/>
        <end position="171"/>
    </location>
</feature>
<dbReference type="InterPro" id="IPR019931">
    <property type="entry name" value="LPXTG_anchor"/>
</dbReference>
<evidence type="ECO:0000256" key="1">
    <source>
        <dbReference type="ARBA" id="ARBA00022525"/>
    </source>
</evidence>
<keyword evidence="2" id="KW-0175">Coiled coil</keyword>
<keyword evidence="1" id="KW-0964">Secreted</keyword>
<proteinExistence type="predicted"/>
<evidence type="ECO:0000256" key="3">
    <source>
        <dbReference type="SAM" id="MobiDB-lite"/>
    </source>
</evidence>